<name>A0A0A3IY86_9BACI</name>
<gene>
    <name evidence="1" type="ORF">CD32_01750</name>
</gene>
<organism evidence="1 2">
    <name type="scientific">Lysinibacillus odysseyi 34hs-1 = NBRC 100172</name>
    <dbReference type="NCBI Taxonomy" id="1220589"/>
    <lineage>
        <taxon>Bacteria</taxon>
        <taxon>Bacillati</taxon>
        <taxon>Bacillota</taxon>
        <taxon>Bacilli</taxon>
        <taxon>Bacillales</taxon>
        <taxon>Bacillaceae</taxon>
        <taxon>Lysinibacillus</taxon>
    </lineage>
</organism>
<dbReference type="RefSeq" id="WP_036150502.1">
    <property type="nucleotide sequence ID" value="NZ_AVCX01000023.1"/>
</dbReference>
<proteinExistence type="predicted"/>
<evidence type="ECO:0000313" key="2">
    <source>
        <dbReference type="Proteomes" id="UP000030437"/>
    </source>
</evidence>
<accession>A0A0A3IY86</accession>
<dbReference type="eggNOG" id="ENOG502ZUH2">
    <property type="taxonomic scope" value="Bacteria"/>
</dbReference>
<reference evidence="1 2" key="1">
    <citation type="submission" date="2014-02" db="EMBL/GenBank/DDBJ databases">
        <title>Draft genome sequence of Lysinibacillus odysseyi NBRC 100172.</title>
        <authorList>
            <person name="Zhang F."/>
            <person name="Wang G."/>
            <person name="Zhang L."/>
        </authorList>
    </citation>
    <scope>NUCLEOTIDE SEQUENCE [LARGE SCALE GENOMIC DNA]</scope>
    <source>
        <strain evidence="1 2">NBRC 100172</strain>
    </source>
</reference>
<sequence>MNLTDGAWVFDPKKIDEAIGNDYRGWYERDMLNAFTRHAYYLYQQIRDRVNTRRCKHMTVEKVLKGLQDENVLKNVCQSLKISEEEVFYIVDFAGKHLKYVK</sequence>
<protein>
    <submittedName>
        <fullName evidence="1">Uncharacterized protein</fullName>
    </submittedName>
</protein>
<comment type="caution">
    <text evidence="1">The sequence shown here is derived from an EMBL/GenBank/DDBJ whole genome shotgun (WGS) entry which is preliminary data.</text>
</comment>
<dbReference type="OrthoDB" id="2735413at2"/>
<dbReference type="AlphaFoldDB" id="A0A0A3IY86"/>
<evidence type="ECO:0000313" key="1">
    <source>
        <dbReference type="EMBL" id="KGR88410.1"/>
    </source>
</evidence>
<keyword evidence="2" id="KW-1185">Reference proteome</keyword>
<dbReference type="Proteomes" id="UP000030437">
    <property type="component" value="Unassembled WGS sequence"/>
</dbReference>
<dbReference type="EMBL" id="JPVP01000040">
    <property type="protein sequence ID" value="KGR88410.1"/>
    <property type="molecule type" value="Genomic_DNA"/>
</dbReference>
<dbReference type="STRING" id="1220589.CD32_01750"/>